<evidence type="ECO:0000256" key="4">
    <source>
        <dbReference type="ARBA" id="ARBA00023136"/>
    </source>
</evidence>
<feature type="transmembrane region" description="Helical" evidence="6">
    <location>
        <begin position="356"/>
        <end position="377"/>
    </location>
</feature>
<gene>
    <name evidence="7" type="ORF">ABJI51_16710</name>
</gene>
<feature type="region of interest" description="Disordered" evidence="5">
    <location>
        <begin position="1"/>
        <end position="20"/>
    </location>
</feature>
<comment type="caution">
    <text evidence="7">The sequence shown here is derived from an EMBL/GenBank/DDBJ whole genome shotgun (WGS) entry which is preliminary data.</text>
</comment>
<reference evidence="7 8" key="1">
    <citation type="submission" date="2024-05" db="EMBL/GenBank/DDBJ databases">
        <authorList>
            <person name="Zhao H."/>
            <person name="Xu Y."/>
            <person name="Lin S."/>
            <person name="Spain J.C."/>
            <person name="Zhou N.-Y."/>
        </authorList>
    </citation>
    <scope>NUCLEOTIDE SEQUENCE [LARGE SCALE GENOMIC DNA]</scope>
    <source>
        <strain evidence="7 8">NEAU-NG30</strain>
    </source>
</reference>
<feature type="transmembrane region" description="Helical" evidence="6">
    <location>
        <begin position="63"/>
        <end position="82"/>
    </location>
</feature>
<evidence type="ECO:0000256" key="5">
    <source>
        <dbReference type="SAM" id="MobiDB-lite"/>
    </source>
</evidence>
<feature type="transmembrane region" description="Helical" evidence="6">
    <location>
        <begin position="36"/>
        <end position="57"/>
    </location>
</feature>
<feature type="transmembrane region" description="Helical" evidence="6">
    <location>
        <begin position="311"/>
        <end position="335"/>
    </location>
</feature>
<keyword evidence="3 6" id="KW-1133">Transmembrane helix</keyword>
<feature type="transmembrane region" description="Helical" evidence="6">
    <location>
        <begin position="383"/>
        <end position="412"/>
    </location>
</feature>
<keyword evidence="2 6" id="KW-0812">Transmembrane</keyword>
<evidence type="ECO:0000256" key="6">
    <source>
        <dbReference type="SAM" id="Phobius"/>
    </source>
</evidence>
<feature type="transmembrane region" description="Helical" evidence="6">
    <location>
        <begin position="148"/>
        <end position="167"/>
    </location>
</feature>
<evidence type="ECO:0000313" key="7">
    <source>
        <dbReference type="EMBL" id="MEQ0560729.1"/>
    </source>
</evidence>
<dbReference type="EMBL" id="JBDZYD010000005">
    <property type="protein sequence ID" value="MEQ0560729.1"/>
    <property type="molecule type" value="Genomic_DNA"/>
</dbReference>
<dbReference type="PANTHER" id="PTHR42770:SF16">
    <property type="entry name" value="AMINO ACID PERMEASE"/>
    <property type="match status" value="1"/>
</dbReference>
<feature type="transmembrane region" description="Helical" evidence="6">
    <location>
        <begin position="249"/>
        <end position="268"/>
    </location>
</feature>
<evidence type="ECO:0000256" key="3">
    <source>
        <dbReference type="ARBA" id="ARBA00022989"/>
    </source>
</evidence>
<evidence type="ECO:0000313" key="8">
    <source>
        <dbReference type="Proteomes" id="UP001440984"/>
    </source>
</evidence>
<organism evidence="7 8">
    <name type="scientific">Amycolatopsis melonis</name>
    <dbReference type="NCBI Taxonomy" id="3156488"/>
    <lineage>
        <taxon>Bacteria</taxon>
        <taxon>Bacillati</taxon>
        <taxon>Actinomycetota</taxon>
        <taxon>Actinomycetes</taxon>
        <taxon>Pseudonocardiales</taxon>
        <taxon>Pseudonocardiaceae</taxon>
        <taxon>Amycolatopsis</taxon>
    </lineage>
</organism>
<dbReference type="InterPro" id="IPR050367">
    <property type="entry name" value="APC_superfamily"/>
</dbReference>
<dbReference type="Proteomes" id="UP001440984">
    <property type="component" value="Unassembled WGS sequence"/>
</dbReference>
<proteinExistence type="predicted"/>
<feature type="transmembrane region" description="Helical" evidence="6">
    <location>
        <begin position="214"/>
        <end position="237"/>
    </location>
</feature>
<keyword evidence="8" id="KW-1185">Reference proteome</keyword>
<evidence type="ECO:0000256" key="1">
    <source>
        <dbReference type="ARBA" id="ARBA00004141"/>
    </source>
</evidence>
<sequence>MPLPRLRRRPSTSPTRPRDAELAFGNLPARTIAGRVIGAATPTTVVAGVVPVGIAVTGGNFPLLWLLIGLAYLLFCVGYHGASRLYPPEDASGGFYSLIRHGLGRVLGVGAGWVAVAAYTALTVGLYGLVGSILATPVSDLLGVTVPWPAIAIASVLLVGWLGLLRIEVASRVLTFLVTCEVAMILVVSAANWGHPAANTQPLAAAFDPHQLTAGVPVIAAQLALAVLGIVGTELTVVHTYHARDGHRGVARASIAAIVVLAALYFVASAGLSVTLGVDGVVAAAQANPAGLFVATAQAHLGDLGATIVEILFAGSVLAGALSFHGTTALYGYYLGRDHAAPAVLAKVSRKYGNPVTASLAQTVLALAAIVIVWVLGADPVTTLFYLGGTTGGAGVLILLAGTALASAVILLRQRPTGRRRAAAAVAAVFVIGAIAGSVLLHLDVLFGVGPDSTLPSIVQLSYLAVALAGVGWALCHRRPPAATATIDTGAAK</sequence>
<protein>
    <submittedName>
        <fullName evidence="7">APC family permease</fullName>
    </submittedName>
</protein>
<name>A0ABV0LEK0_9PSEU</name>
<feature type="compositionally biased region" description="Basic residues" evidence="5">
    <location>
        <begin position="1"/>
        <end position="10"/>
    </location>
</feature>
<dbReference type="PIRSF" id="PIRSF006060">
    <property type="entry name" value="AA_transporter"/>
    <property type="match status" value="1"/>
</dbReference>
<evidence type="ECO:0000256" key="2">
    <source>
        <dbReference type="ARBA" id="ARBA00022692"/>
    </source>
</evidence>
<dbReference type="PANTHER" id="PTHR42770">
    <property type="entry name" value="AMINO ACID TRANSPORTER-RELATED"/>
    <property type="match status" value="1"/>
</dbReference>
<dbReference type="RefSeq" id="WP_348951774.1">
    <property type="nucleotide sequence ID" value="NZ_JBDZYD010000005.1"/>
</dbReference>
<dbReference type="Gene3D" id="1.20.1740.10">
    <property type="entry name" value="Amino acid/polyamine transporter I"/>
    <property type="match status" value="1"/>
</dbReference>
<feature type="transmembrane region" description="Helical" evidence="6">
    <location>
        <begin position="455"/>
        <end position="476"/>
    </location>
</feature>
<comment type="subcellular location">
    <subcellularLocation>
        <location evidence="1">Membrane</location>
        <topology evidence="1">Multi-pass membrane protein</topology>
    </subcellularLocation>
</comment>
<accession>A0ABV0LEK0</accession>
<keyword evidence="4 6" id="KW-0472">Membrane</keyword>
<feature type="transmembrane region" description="Helical" evidence="6">
    <location>
        <begin position="174"/>
        <end position="194"/>
    </location>
</feature>
<feature type="transmembrane region" description="Helical" evidence="6">
    <location>
        <begin position="424"/>
        <end position="443"/>
    </location>
</feature>
<feature type="transmembrane region" description="Helical" evidence="6">
    <location>
        <begin position="103"/>
        <end position="128"/>
    </location>
</feature>